<accession>A0A016T7J0</accession>
<keyword evidence="2" id="KW-0812">Transmembrane</keyword>
<evidence type="ECO:0000256" key="1">
    <source>
        <dbReference type="SAM" id="MobiDB-lite"/>
    </source>
</evidence>
<feature type="region of interest" description="Disordered" evidence="1">
    <location>
        <begin position="180"/>
        <end position="230"/>
    </location>
</feature>
<gene>
    <name evidence="3" type="primary">Acey_s0130.g1535</name>
    <name evidence="3" type="ORF">Y032_0130g1535</name>
</gene>
<sequence>MSCQAIHSQLLFVLLTCYCNLTFYLILARQHSYYILSADLSEATSRKVESEFEGFKVFISLIIHAFSTICIICCVVINNVDKVAKRVPSIVVVAVLIFVLFFNIIAIILLFVHNGPKNRKVKEIQACAMLSTAASMLMIATIGYFAWRPPRKALIIHDVHKAPKRKTKKSGYRATVTAIPASTDGSKETKGTNSREMKAGSAEPVHGSAEPTQPEYENLEAINRRYSMST</sequence>
<evidence type="ECO:0000313" key="3">
    <source>
        <dbReference type="EMBL" id="EYB98549.1"/>
    </source>
</evidence>
<evidence type="ECO:0000313" key="4">
    <source>
        <dbReference type="Proteomes" id="UP000024635"/>
    </source>
</evidence>
<organism evidence="3 4">
    <name type="scientific">Ancylostoma ceylanicum</name>
    <dbReference type="NCBI Taxonomy" id="53326"/>
    <lineage>
        <taxon>Eukaryota</taxon>
        <taxon>Metazoa</taxon>
        <taxon>Ecdysozoa</taxon>
        <taxon>Nematoda</taxon>
        <taxon>Chromadorea</taxon>
        <taxon>Rhabditida</taxon>
        <taxon>Rhabditina</taxon>
        <taxon>Rhabditomorpha</taxon>
        <taxon>Strongyloidea</taxon>
        <taxon>Ancylostomatidae</taxon>
        <taxon>Ancylostomatinae</taxon>
        <taxon>Ancylostoma</taxon>
    </lineage>
</organism>
<keyword evidence="2" id="KW-1133">Transmembrane helix</keyword>
<reference evidence="4" key="1">
    <citation type="journal article" date="2015" name="Nat. Genet.">
        <title>The genome and transcriptome of the zoonotic hookworm Ancylostoma ceylanicum identify infection-specific gene families.</title>
        <authorList>
            <person name="Schwarz E.M."/>
            <person name="Hu Y."/>
            <person name="Antoshechkin I."/>
            <person name="Miller M.M."/>
            <person name="Sternberg P.W."/>
            <person name="Aroian R.V."/>
        </authorList>
    </citation>
    <scope>NUCLEOTIDE SEQUENCE</scope>
    <source>
        <strain evidence="4">HY135</strain>
    </source>
</reference>
<dbReference type="OrthoDB" id="10530027at2759"/>
<proteinExistence type="predicted"/>
<feature type="transmembrane region" description="Helical" evidence="2">
    <location>
        <begin position="55"/>
        <end position="78"/>
    </location>
</feature>
<evidence type="ECO:0000256" key="2">
    <source>
        <dbReference type="SAM" id="Phobius"/>
    </source>
</evidence>
<feature type="transmembrane region" description="Helical" evidence="2">
    <location>
        <begin position="90"/>
        <end position="112"/>
    </location>
</feature>
<dbReference type="Proteomes" id="UP000024635">
    <property type="component" value="Unassembled WGS sequence"/>
</dbReference>
<feature type="compositionally biased region" description="Basic and acidic residues" evidence="1">
    <location>
        <begin position="185"/>
        <end position="198"/>
    </location>
</feature>
<feature type="transmembrane region" description="Helical" evidence="2">
    <location>
        <begin position="124"/>
        <end position="147"/>
    </location>
</feature>
<dbReference type="EMBL" id="JARK01001466">
    <property type="protein sequence ID" value="EYB98549.1"/>
    <property type="molecule type" value="Genomic_DNA"/>
</dbReference>
<dbReference type="AlphaFoldDB" id="A0A016T7J0"/>
<feature type="transmembrane region" description="Helical" evidence="2">
    <location>
        <begin position="6"/>
        <end position="27"/>
    </location>
</feature>
<name>A0A016T7J0_9BILA</name>
<keyword evidence="2" id="KW-0472">Membrane</keyword>
<comment type="caution">
    <text evidence="3">The sequence shown here is derived from an EMBL/GenBank/DDBJ whole genome shotgun (WGS) entry which is preliminary data.</text>
</comment>
<keyword evidence="4" id="KW-1185">Reference proteome</keyword>
<protein>
    <submittedName>
        <fullName evidence="3">Uncharacterized protein</fullName>
    </submittedName>
</protein>